<evidence type="ECO:0000259" key="2">
    <source>
        <dbReference type="SMART" id="SM00451"/>
    </source>
</evidence>
<feature type="domain" description="U1-type" evidence="2">
    <location>
        <begin position="291"/>
        <end position="326"/>
    </location>
</feature>
<dbReference type="Pfam" id="PF12874">
    <property type="entry name" value="zf-met"/>
    <property type="match status" value="1"/>
</dbReference>
<feature type="region of interest" description="Disordered" evidence="1">
    <location>
        <begin position="331"/>
        <end position="363"/>
    </location>
</feature>
<dbReference type="InterPro" id="IPR036236">
    <property type="entry name" value="Znf_C2H2_sf"/>
</dbReference>
<dbReference type="OrthoDB" id="434647at2759"/>
<dbReference type="GO" id="GO:0008270">
    <property type="term" value="F:zinc ion binding"/>
    <property type="evidence" value="ECO:0007669"/>
    <property type="project" value="InterPro"/>
</dbReference>
<feature type="compositionally biased region" description="Polar residues" evidence="1">
    <location>
        <begin position="416"/>
        <end position="425"/>
    </location>
</feature>
<feature type="region of interest" description="Disordered" evidence="1">
    <location>
        <begin position="270"/>
        <end position="290"/>
    </location>
</feature>
<dbReference type="PANTHER" id="PTHR47487:SF12">
    <property type="entry name" value="GLUTENIN, HIGH MOLECULAR WEIGHT SUBUNIT DX5-LIKE"/>
    <property type="match status" value="1"/>
</dbReference>
<evidence type="ECO:0000256" key="1">
    <source>
        <dbReference type="SAM" id="MobiDB-lite"/>
    </source>
</evidence>
<feature type="region of interest" description="Disordered" evidence="1">
    <location>
        <begin position="175"/>
        <end position="249"/>
    </location>
</feature>
<feature type="compositionally biased region" description="Gly residues" evidence="1">
    <location>
        <begin position="175"/>
        <end position="199"/>
    </location>
</feature>
<dbReference type="Proteomes" id="UP000631114">
    <property type="component" value="Unassembled WGS sequence"/>
</dbReference>
<dbReference type="EMBL" id="JADFTS010000003">
    <property type="protein sequence ID" value="KAF9613096.1"/>
    <property type="molecule type" value="Genomic_DNA"/>
</dbReference>
<feature type="compositionally biased region" description="Basic residues" evidence="1">
    <location>
        <begin position="467"/>
        <end position="482"/>
    </location>
</feature>
<feature type="compositionally biased region" description="Pro residues" evidence="1">
    <location>
        <begin position="56"/>
        <end position="66"/>
    </location>
</feature>
<dbReference type="PANTHER" id="PTHR47487">
    <property type="entry name" value="OS06G0651300 PROTEIN-RELATED"/>
    <property type="match status" value="1"/>
</dbReference>
<accession>A0A835I893</accession>
<evidence type="ECO:0000313" key="4">
    <source>
        <dbReference type="Proteomes" id="UP000631114"/>
    </source>
</evidence>
<keyword evidence="4" id="KW-1185">Reference proteome</keyword>
<dbReference type="InterPro" id="IPR003604">
    <property type="entry name" value="Matrin/U1-like-C_Znf_C2H2"/>
</dbReference>
<feature type="compositionally biased region" description="Basic and acidic residues" evidence="1">
    <location>
        <begin position="386"/>
        <end position="396"/>
    </location>
</feature>
<dbReference type="SMART" id="SM00451">
    <property type="entry name" value="ZnF_U1"/>
    <property type="match status" value="1"/>
</dbReference>
<dbReference type="GO" id="GO:0003676">
    <property type="term" value="F:nucleic acid binding"/>
    <property type="evidence" value="ECO:0007669"/>
    <property type="project" value="InterPro"/>
</dbReference>
<feature type="region of interest" description="Disordered" evidence="1">
    <location>
        <begin position="28"/>
        <end position="68"/>
    </location>
</feature>
<proteinExistence type="predicted"/>
<feature type="compositionally biased region" description="Basic and acidic residues" evidence="1">
    <location>
        <begin position="483"/>
        <end position="498"/>
    </location>
</feature>
<evidence type="ECO:0000313" key="3">
    <source>
        <dbReference type="EMBL" id="KAF9613096.1"/>
    </source>
</evidence>
<sequence>MDISSLTESQQEQEQVVIQSSSYDPSYYYHSYPQYQQPPYYYQPQPDYTQNDSTPIQPPEPHPHPGLNPAAAAAVAALSQLTQFAGNMDAAERAMADRQHWEGRGPAMTMEMPPTIHHAQWLGMSLLTGPSHSNSGYICKMKLRPSARFYNQTFGYRLLLADMLLLKEINVLGSGGRPPYRGGGRRNGGPYRGGGGRGNFGQRPPRTDGSNSQFRGRGRGRGGNRRFPQRAASFQPEAAQTTEPALESEHGDVAALAVVQGETSLSVPVPPSAIGPGQAPAPGKASSTRKQPQIAWCELCRVDCTSLDILEQHKNGKKHKKNLQRFEELQKAGNPGMPSSITVPAPVLVTNPTPSPGSAPAPVAVSMPSLASTSISEVTTAPVPEMQDKPLSESKSEAIAQPENVEGGETAKSEASENIFTGVTNDESKLESDQQHDKAGQAEVAEGESTDASGNKRRFDRVDARKRSTNRKMRGGRGSKRTRTSDRPTRPVEPPKPKEVVPIICDLCNVKV</sequence>
<feature type="compositionally biased region" description="Basic residues" evidence="1">
    <location>
        <begin position="216"/>
        <end position="228"/>
    </location>
</feature>
<feature type="region of interest" description="Disordered" evidence="1">
    <location>
        <begin position="376"/>
        <end position="498"/>
    </location>
</feature>
<dbReference type="InterPro" id="IPR013087">
    <property type="entry name" value="Znf_C2H2_type"/>
</dbReference>
<feature type="compositionally biased region" description="Low complexity" evidence="1">
    <location>
        <begin position="28"/>
        <end position="48"/>
    </location>
</feature>
<name>A0A835I893_9MAGN</name>
<feature type="region of interest" description="Disordered" evidence="1">
    <location>
        <begin position="1"/>
        <end position="20"/>
    </location>
</feature>
<reference evidence="3 4" key="1">
    <citation type="submission" date="2020-10" db="EMBL/GenBank/DDBJ databases">
        <title>The Coptis chinensis genome and diversification of protoberbering-type alkaloids.</title>
        <authorList>
            <person name="Wang B."/>
            <person name="Shu S."/>
            <person name="Song C."/>
            <person name="Liu Y."/>
        </authorList>
    </citation>
    <scope>NUCLEOTIDE SEQUENCE [LARGE SCALE GENOMIC DNA]</scope>
    <source>
        <strain evidence="3">HL-2020</strain>
        <tissue evidence="3">Leaf</tissue>
    </source>
</reference>
<feature type="compositionally biased region" description="Basic and acidic residues" evidence="1">
    <location>
        <begin position="426"/>
        <end position="440"/>
    </location>
</feature>
<protein>
    <recommendedName>
        <fullName evidence="2">U1-type domain-containing protein</fullName>
    </recommendedName>
</protein>
<dbReference type="AlphaFoldDB" id="A0A835I893"/>
<dbReference type="Gene3D" id="3.30.160.60">
    <property type="entry name" value="Classic Zinc Finger"/>
    <property type="match status" value="1"/>
</dbReference>
<gene>
    <name evidence="3" type="ORF">IFM89_005575</name>
</gene>
<feature type="compositionally biased region" description="Low complexity" evidence="1">
    <location>
        <begin position="200"/>
        <end position="215"/>
    </location>
</feature>
<dbReference type="SUPFAM" id="SSF57667">
    <property type="entry name" value="beta-beta-alpha zinc fingers"/>
    <property type="match status" value="1"/>
</dbReference>
<comment type="caution">
    <text evidence="3">The sequence shown here is derived from an EMBL/GenBank/DDBJ whole genome shotgun (WGS) entry which is preliminary data.</text>
</comment>
<organism evidence="3 4">
    <name type="scientific">Coptis chinensis</name>
    <dbReference type="NCBI Taxonomy" id="261450"/>
    <lineage>
        <taxon>Eukaryota</taxon>
        <taxon>Viridiplantae</taxon>
        <taxon>Streptophyta</taxon>
        <taxon>Embryophyta</taxon>
        <taxon>Tracheophyta</taxon>
        <taxon>Spermatophyta</taxon>
        <taxon>Magnoliopsida</taxon>
        <taxon>Ranunculales</taxon>
        <taxon>Ranunculaceae</taxon>
        <taxon>Coptidoideae</taxon>
        <taxon>Coptis</taxon>
    </lineage>
</organism>